<name>E9HG63_DAPPU</name>
<dbReference type="GO" id="GO:0046983">
    <property type="term" value="F:protein dimerization activity"/>
    <property type="evidence" value="ECO:0007669"/>
    <property type="project" value="InterPro"/>
</dbReference>
<dbReference type="Pfam" id="PF05699">
    <property type="entry name" value="Dimer_Tnp_hAT"/>
    <property type="match status" value="1"/>
</dbReference>
<dbReference type="HOGENOM" id="CLU_1653870_0_0_1"/>
<sequence length="160" mass="18301">MASTQHISVDENIKRLVKMAIAIALLPPERAWDGYEALRNYSLEIEDGIDAETRVRDRQFVDYIRSFWLERMGPNDSVCSWTRIEQTTLWSQAIGPLTTLLEPHILPRGSLWKNVGILASSANIERVFSTAADILSLRRSRTKPETFESLLFIKKNAKIL</sequence>
<dbReference type="OrthoDB" id="90756at2759"/>
<dbReference type="EMBL" id="GL732639">
    <property type="protein sequence ID" value="EFX69257.1"/>
    <property type="molecule type" value="Genomic_DNA"/>
</dbReference>
<protein>
    <recommendedName>
        <fullName evidence="1">HAT C-terminal dimerisation domain-containing protein</fullName>
    </recommendedName>
</protein>
<dbReference type="PANTHER" id="PTHR47611">
    <property type="entry name" value="HAT DIMERISATION DOMAIN, C-TERMINAL"/>
    <property type="match status" value="1"/>
</dbReference>
<proteinExistence type="predicted"/>
<accession>E9HG63</accession>
<feature type="domain" description="HAT C-terminal dimerisation" evidence="1">
    <location>
        <begin position="117"/>
        <end position="156"/>
    </location>
</feature>
<dbReference type="InterPro" id="IPR012337">
    <property type="entry name" value="RNaseH-like_sf"/>
</dbReference>
<reference evidence="2 3" key="1">
    <citation type="journal article" date="2011" name="Science">
        <title>The ecoresponsive genome of Daphnia pulex.</title>
        <authorList>
            <person name="Colbourne J.K."/>
            <person name="Pfrender M.E."/>
            <person name="Gilbert D."/>
            <person name="Thomas W.K."/>
            <person name="Tucker A."/>
            <person name="Oakley T.H."/>
            <person name="Tokishita S."/>
            <person name="Aerts A."/>
            <person name="Arnold G.J."/>
            <person name="Basu M.K."/>
            <person name="Bauer D.J."/>
            <person name="Caceres C.E."/>
            <person name="Carmel L."/>
            <person name="Casola C."/>
            <person name="Choi J.H."/>
            <person name="Detter J.C."/>
            <person name="Dong Q."/>
            <person name="Dusheyko S."/>
            <person name="Eads B.D."/>
            <person name="Frohlich T."/>
            <person name="Geiler-Samerotte K.A."/>
            <person name="Gerlach D."/>
            <person name="Hatcher P."/>
            <person name="Jogdeo S."/>
            <person name="Krijgsveld J."/>
            <person name="Kriventseva E.V."/>
            <person name="Kultz D."/>
            <person name="Laforsch C."/>
            <person name="Lindquist E."/>
            <person name="Lopez J."/>
            <person name="Manak J.R."/>
            <person name="Muller J."/>
            <person name="Pangilinan J."/>
            <person name="Patwardhan R.P."/>
            <person name="Pitluck S."/>
            <person name="Pritham E.J."/>
            <person name="Rechtsteiner A."/>
            <person name="Rho M."/>
            <person name="Rogozin I.B."/>
            <person name="Sakarya O."/>
            <person name="Salamov A."/>
            <person name="Schaack S."/>
            <person name="Shapiro H."/>
            <person name="Shiga Y."/>
            <person name="Skalitzky C."/>
            <person name="Smith Z."/>
            <person name="Souvorov A."/>
            <person name="Sung W."/>
            <person name="Tang Z."/>
            <person name="Tsuchiya D."/>
            <person name="Tu H."/>
            <person name="Vos H."/>
            <person name="Wang M."/>
            <person name="Wolf Y.I."/>
            <person name="Yamagata H."/>
            <person name="Yamada T."/>
            <person name="Ye Y."/>
            <person name="Shaw J.R."/>
            <person name="Andrews J."/>
            <person name="Crease T.J."/>
            <person name="Tang H."/>
            <person name="Lucas S.M."/>
            <person name="Robertson H.M."/>
            <person name="Bork P."/>
            <person name="Koonin E.V."/>
            <person name="Zdobnov E.M."/>
            <person name="Grigoriev I.V."/>
            <person name="Lynch M."/>
            <person name="Boore J.L."/>
        </authorList>
    </citation>
    <scope>NUCLEOTIDE SEQUENCE [LARGE SCALE GENOMIC DNA]</scope>
</reference>
<keyword evidence="3" id="KW-1185">Reference proteome</keyword>
<dbReference type="SUPFAM" id="SSF53098">
    <property type="entry name" value="Ribonuclease H-like"/>
    <property type="match status" value="1"/>
</dbReference>
<dbReference type="AlphaFoldDB" id="E9HG63"/>
<evidence type="ECO:0000259" key="1">
    <source>
        <dbReference type="Pfam" id="PF05699"/>
    </source>
</evidence>
<organism evidence="2 3">
    <name type="scientific">Daphnia pulex</name>
    <name type="common">Water flea</name>
    <dbReference type="NCBI Taxonomy" id="6669"/>
    <lineage>
        <taxon>Eukaryota</taxon>
        <taxon>Metazoa</taxon>
        <taxon>Ecdysozoa</taxon>
        <taxon>Arthropoda</taxon>
        <taxon>Crustacea</taxon>
        <taxon>Branchiopoda</taxon>
        <taxon>Diplostraca</taxon>
        <taxon>Cladocera</taxon>
        <taxon>Anomopoda</taxon>
        <taxon>Daphniidae</taxon>
        <taxon>Daphnia</taxon>
    </lineage>
</organism>
<dbReference type="InterPro" id="IPR008906">
    <property type="entry name" value="HATC_C_dom"/>
</dbReference>
<dbReference type="KEGG" id="dpx:DAPPUDRAFT_329287"/>
<dbReference type="PANTHER" id="PTHR47611:SF3">
    <property type="entry name" value="HAT C-TERMINAL DIMERISATION DOMAIN-CONTAINING PROTEIN"/>
    <property type="match status" value="1"/>
</dbReference>
<dbReference type="InParanoid" id="E9HG63"/>
<evidence type="ECO:0000313" key="2">
    <source>
        <dbReference type="EMBL" id="EFX69257.1"/>
    </source>
</evidence>
<evidence type="ECO:0000313" key="3">
    <source>
        <dbReference type="Proteomes" id="UP000000305"/>
    </source>
</evidence>
<dbReference type="Proteomes" id="UP000000305">
    <property type="component" value="Unassembled WGS sequence"/>
</dbReference>
<gene>
    <name evidence="2" type="ORF">DAPPUDRAFT_329287</name>
</gene>